<dbReference type="InterPro" id="IPR008780">
    <property type="entry name" value="Plasmodium_Vir"/>
</dbReference>
<keyword evidence="3" id="KW-1185">Reference proteome</keyword>
<reference evidence="2 3" key="1">
    <citation type="submission" date="2016-06" db="EMBL/GenBank/DDBJ databases">
        <authorList>
            <consortium name="Pathogen Informatics"/>
        </authorList>
    </citation>
    <scope>NUCLEOTIDE SEQUENCE [LARGE SCALE GENOMIC DNA]</scope>
    <source>
        <strain evidence="2">PocGH01</strain>
    </source>
</reference>
<sequence>MPMSISVNDLPSVKFENELKKNTNYYEFERYKKGFTSEDAIDTWITNFKQKAEQYLTDSYNNSSFNIEKRCKDFNSLITNTISKLGSLSYDFSKTAQRRQNIREWRKRYFNDNPDFMCDEHKKHSGSNIKTLDNFCEDSAFIKEKRNNIKRKVDCENINNNMSSRKAQLRRIHDMNARGGRTLEIDSKCNTNILESVFPIIDCNSIDENESKPHGDHNPSDLLKIRGELESSTEISPHGGVLQTIIESGKNNTIALASLPVLGILVISFLFYRYTPFGSKFHAYFRNKEDISINDNDKVTDQILFGTSQYNDIYSENVQYNLSYQTFQN</sequence>
<dbReference type="AlphaFoldDB" id="A0A1D3JEE4"/>
<evidence type="ECO:0000313" key="3">
    <source>
        <dbReference type="Proteomes" id="UP000242942"/>
    </source>
</evidence>
<keyword evidence="1" id="KW-0812">Transmembrane</keyword>
<dbReference type="VEuPathDB" id="PlasmoDB:POWCR01_000200600"/>
<organism evidence="2 3">
    <name type="scientific">Plasmodium ovale</name>
    <name type="common">malaria parasite P. ovale</name>
    <dbReference type="NCBI Taxonomy" id="36330"/>
    <lineage>
        <taxon>Eukaryota</taxon>
        <taxon>Sar</taxon>
        <taxon>Alveolata</taxon>
        <taxon>Apicomplexa</taxon>
        <taxon>Aconoidasida</taxon>
        <taxon>Haemosporida</taxon>
        <taxon>Plasmodiidae</taxon>
        <taxon>Plasmodium</taxon>
        <taxon>Plasmodium (Plasmodium)</taxon>
    </lineage>
</organism>
<keyword evidence="1" id="KW-0472">Membrane</keyword>
<evidence type="ECO:0000313" key="2">
    <source>
        <dbReference type="EMBL" id="SBT84188.1"/>
    </source>
</evidence>
<keyword evidence="1" id="KW-1133">Transmembrane helix</keyword>
<evidence type="ECO:0000256" key="1">
    <source>
        <dbReference type="SAM" id="Phobius"/>
    </source>
</evidence>
<accession>A0A1D3JEE4</accession>
<name>A0A1D3JEE4_PLAOA</name>
<dbReference type="Proteomes" id="UP000242942">
    <property type="component" value="Unassembled WGS sequence"/>
</dbReference>
<proteinExistence type="predicted"/>
<feature type="transmembrane region" description="Helical" evidence="1">
    <location>
        <begin position="254"/>
        <end position="272"/>
    </location>
</feature>
<gene>
    <name evidence="2" type="primary">PocGH01_00178500</name>
    <name evidence="2" type="ORF">POCGH01_00178500</name>
</gene>
<protein>
    <submittedName>
        <fullName evidence="2">PIR protein</fullName>
    </submittedName>
</protein>
<dbReference type="VEuPathDB" id="PlasmoDB:PocGH01_00178500"/>
<dbReference type="EMBL" id="FLRI01000354">
    <property type="protein sequence ID" value="SBT84188.1"/>
    <property type="molecule type" value="Genomic_DNA"/>
</dbReference>
<dbReference type="OrthoDB" id="10331413at2759"/>
<dbReference type="Pfam" id="PF05795">
    <property type="entry name" value="Plasmodium_Vir"/>
    <property type="match status" value="1"/>
</dbReference>